<reference evidence="5" key="1">
    <citation type="journal article" date="2020" name="Stud. Mycol.">
        <title>101 Dothideomycetes genomes: a test case for predicting lifestyles and emergence of pathogens.</title>
        <authorList>
            <person name="Haridas S."/>
            <person name="Albert R."/>
            <person name="Binder M."/>
            <person name="Bloem J."/>
            <person name="Labutti K."/>
            <person name="Salamov A."/>
            <person name="Andreopoulos B."/>
            <person name="Baker S."/>
            <person name="Barry K."/>
            <person name="Bills G."/>
            <person name="Bluhm B."/>
            <person name="Cannon C."/>
            <person name="Castanera R."/>
            <person name="Culley D."/>
            <person name="Daum C."/>
            <person name="Ezra D."/>
            <person name="Gonzalez J."/>
            <person name="Henrissat B."/>
            <person name="Kuo A."/>
            <person name="Liang C."/>
            <person name="Lipzen A."/>
            <person name="Lutzoni F."/>
            <person name="Magnuson J."/>
            <person name="Mondo S."/>
            <person name="Nolan M."/>
            <person name="Ohm R."/>
            <person name="Pangilinan J."/>
            <person name="Park H.-J."/>
            <person name="Ramirez L."/>
            <person name="Alfaro M."/>
            <person name="Sun H."/>
            <person name="Tritt A."/>
            <person name="Yoshinaga Y."/>
            <person name="Zwiers L.-H."/>
            <person name="Turgeon B."/>
            <person name="Goodwin S."/>
            <person name="Spatafora J."/>
            <person name="Crous P."/>
            <person name="Grigoriev I."/>
        </authorList>
    </citation>
    <scope>NUCLEOTIDE SEQUENCE</scope>
    <source>
        <strain evidence="5">CBS 183.55</strain>
    </source>
</reference>
<name>A0A6A5RGY2_9PLEO</name>
<dbReference type="EMBL" id="ML978989">
    <property type="protein sequence ID" value="KAF1924867.1"/>
    <property type="molecule type" value="Genomic_DNA"/>
</dbReference>
<proteinExistence type="predicted"/>
<keyword evidence="1" id="KW-0238">DNA-binding</keyword>
<sequence length="353" mass="39898">EHLPPTRDMVQHFASIICGFEVGKTWVTRFVQRHHKALTPQWTSAMASERHAADSYSKYSLYFDMLELKISKKGSFFLLFWPAWLQLFTKDNILKAFKATGLQPLNRDKVLKRFPKGAATPSTPPPPKAGTTARKIIRKLDSVVGNRYSNKARALCHEVHHLTIKNELLNNNVQGLTELLLIKKKQDKKSKALTLVKPLLDYWGGAKWWLPQLFKEARHREQIIKETAHAEKLEKANVKELKAANKLYNDKIKEQKREAAAAAKEVRDRKCAEERVAIDARKAQRLKDKQARDAQKASQLPNKGKRKASKAPQAPAAKKRRSAQPRSGAVAAAAAPPRGTHTTRSGRTATLYK</sequence>
<keyword evidence="6" id="KW-1185">Reference proteome</keyword>
<dbReference type="InterPro" id="IPR006600">
    <property type="entry name" value="HTH_CenpB_DNA-bd_dom"/>
</dbReference>
<evidence type="ECO:0000313" key="6">
    <source>
        <dbReference type="Proteomes" id="UP000800082"/>
    </source>
</evidence>
<dbReference type="GO" id="GO:0003677">
    <property type="term" value="F:DNA binding"/>
    <property type="evidence" value="ECO:0007669"/>
    <property type="project" value="UniProtKB-KW"/>
</dbReference>
<evidence type="ECO:0000256" key="1">
    <source>
        <dbReference type="ARBA" id="ARBA00023125"/>
    </source>
</evidence>
<feature type="compositionally biased region" description="Basic and acidic residues" evidence="3">
    <location>
        <begin position="282"/>
        <end position="295"/>
    </location>
</feature>
<evidence type="ECO:0000256" key="2">
    <source>
        <dbReference type="SAM" id="Coils"/>
    </source>
</evidence>
<dbReference type="Proteomes" id="UP000800082">
    <property type="component" value="Unassembled WGS sequence"/>
</dbReference>
<evidence type="ECO:0000313" key="5">
    <source>
        <dbReference type="EMBL" id="KAF1924867.1"/>
    </source>
</evidence>
<dbReference type="OrthoDB" id="3796516at2759"/>
<evidence type="ECO:0000256" key="3">
    <source>
        <dbReference type="SAM" id="MobiDB-lite"/>
    </source>
</evidence>
<organism evidence="5 6">
    <name type="scientific">Didymella exigua CBS 183.55</name>
    <dbReference type="NCBI Taxonomy" id="1150837"/>
    <lineage>
        <taxon>Eukaryota</taxon>
        <taxon>Fungi</taxon>
        <taxon>Dikarya</taxon>
        <taxon>Ascomycota</taxon>
        <taxon>Pezizomycotina</taxon>
        <taxon>Dothideomycetes</taxon>
        <taxon>Pleosporomycetidae</taxon>
        <taxon>Pleosporales</taxon>
        <taxon>Pleosporineae</taxon>
        <taxon>Didymellaceae</taxon>
        <taxon>Didymella</taxon>
    </lineage>
</organism>
<dbReference type="RefSeq" id="XP_033445119.1">
    <property type="nucleotide sequence ID" value="XM_033593707.1"/>
</dbReference>
<feature type="region of interest" description="Disordered" evidence="3">
    <location>
        <begin position="282"/>
        <end position="353"/>
    </location>
</feature>
<feature type="compositionally biased region" description="Low complexity" evidence="3">
    <location>
        <begin position="324"/>
        <end position="335"/>
    </location>
</feature>
<protein>
    <recommendedName>
        <fullName evidence="4">HTH CENPB-type domain-containing protein</fullName>
    </recommendedName>
</protein>
<feature type="non-terminal residue" evidence="5">
    <location>
        <position position="1"/>
    </location>
</feature>
<dbReference type="GeneID" id="54351375"/>
<dbReference type="PROSITE" id="PS51253">
    <property type="entry name" value="HTH_CENPB"/>
    <property type="match status" value="1"/>
</dbReference>
<gene>
    <name evidence="5" type="ORF">M421DRAFT_424288</name>
</gene>
<accession>A0A6A5RGY2</accession>
<feature type="coiled-coil region" evidence="2">
    <location>
        <begin position="238"/>
        <end position="269"/>
    </location>
</feature>
<feature type="compositionally biased region" description="Polar residues" evidence="3">
    <location>
        <begin position="340"/>
        <end position="353"/>
    </location>
</feature>
<dbReference type="AlphaFoldDB" id="A0A6A5RGY2"/>
<keyword evidence="2" id="KW-0175">Coiled coil</keyword>
<feature type="domain" description="HTH CENPB-type" evidence="4">
    <location>
        <begin position="1"/>
        <end position="40"/>
    </location>
</feature>
<evidence type="ECO:0000259" key="4">
    <source>
        <dbReference type="PROSITE" id="PS51253"/>
    </source>
</evidence>